<dbReference type="GO" id="GO:0004719">
    <property type="term" value="F:protein-L-isoaspartate (D-aspartate) O-methyltransferase activity"/>
    <property type="evidence" value="ECO:0007669"/>
    <property type="project" value="UniProtKB-UniRule"/>
</dbReference>
<dbReference type="PANTHER" id="PTHR11579">
    <property type="entry name" value="PROTEIN-L-ISOASPARTATE O-METHYLTRANSFERASE"/>
    <property type="match status" value="1"/>
</dbReference>
<evidence type="ECO:0000256" key="5">
    <source>
        <dbReference type="ARBA" id="ARBA00022679"/>
    </source>
</evidence>
<comment type="subcellular location">
    <subcellularLocation>
        <location evidence="1 7">Cytoplasm</location>
    </subcellularLocation>
</comment>
<evidence type="ECO:0000256" key="1">
    <source>
        <dbReference type="ARBA" id="ARBA00004496"/>
    </source>
</evidence>
<feature type="active site" evidence="7">
    <location>
        <position position="73"/>
    </location>
</feature>
<comment type="function">
    <text evidence="7">Catalyzes the methyl esterification of L-isoaspartyl residues in peptides and proteins that result from spontaneous decomposition of normal L-aspartyl and L-asparaginyl residues. It plays a role in the repair and/or degradation of damaged proteins.</text>
</comment>
<keyword evidence="6 7" id="KW-0949">S-adenosyl-L-methionine</keyword>
<dbReference type="FunFam" id="3.40.50.150:FF:000010">
    <property type="entry name" value="Protein-L-isoaspartate O-methyltransferase"/>
    <property type="match status" value="1"/>
</dbReference>
<keyword evidence="9" id="KW-1185">Reference proteome</keyword>
<protein>
    <recommendedName>
        <fullName evidence="7">Protein-L-isoaspartate O-methyltransferase</fullName>
        <ecNumber evidence="7">2.1.1.77</ecNumber>
    </recommendedName>
    <alternativeName>
        <fullName evidence="7">L-isoaspartyl protein carboxyl methyltransferase</fullName>
    </alternativeName>
    <alternativeName>
        <fullName evidence="7">Protein L-isoaspartyl methyltransferase</fullName>
    </alternativeName>
    <alternativeName>
        <fullName evidence="7">Protein-beta-aspartate methyltransferase</fullName>
        <shortName evidence="7">PIMT</shortName>
    </alternativeName>
</protein>
<dbReference type="Pfam" id="PF01135">
    <property type="entry name" value="PCMT"/>
    <property type="match status" value="1"/>
</dbReference>
<evidence type="ECO:0000256" key="6">
    <source>
        <dbReference type="ARBA" id="ARBA00022691"/>
    </source>
</evidence>
<organism evidence="8 9">
    <name type="scientific">Bradyrhizobium neotropicale</name>
    <dbReference type="NCBI Taxonomy" id="1497615"/>
    <lineage>
        <taxon>Bacteria</taxon>
        <taxon>Pseudomonadati</taxon>
        <taxon>Pseudomonadota</taxon>
        <taxon>Alphaproteobacteria</taxon>
        <taxon>Hyphomicrobiales</taxon>
        <taxon>Nitrobacteraceae</taxon>
        <taxon>Bradyrhizobium</taxon>
    </lineage>
</organism>
<keyword evidence="3 7" id="KW-0963">Cytoplasm</keyword>
<dbReference type="NCBIfam" id="NF001453">
    <property type="entry name" value="PRK00312.1"/>
    <property type="match status" value="1"/>
</dbReference>
<comment type="similarity">
    <text evidence="2 7">Belongs to the methyltransferase superfamily. L-isoaspartyl/D-aspartyl protein methyltransferase family.</text>
</comment>
<dbReference type="RefSeq" id="WP_063682140.1">
    <property type="nucleotide sequence ID" value="NZ_LSEF01000122.1"/>
</dbReference>
<evidence type="ECO:0000256" key="4">
    <source>
        <dbReference type="ARBA" id="ARBA00022603"/>
    </source>
</evidence>
<dbReference type="Gene3D" id="3.40.50.150">
    <property type="entry name" value="Vaccinia Virus protein VP39"/>
    <property type="match status" value="1"/>
</dbReference>
<name>A0A176YI85_9BRAD</name>
<evidence type="ECO:0000256" key="3">
    <source>
        <dbReference type="ARBA" id="ARBA00022490"/>
    </source>
</evidence>
<keyword evidence="5 7" id="KW-0808">Transferase</keyword>
<dbReference type="EC" id="2.1.1.77" evidence="7"/>
<dbReference type="GO" id="GO:0030091">
    <property type="term" value="P:protein repair"/>
    <property type="evidence" value="ECO:0007669"/>
    <property type="project" value="UniProtKB-UniRule"/>
</dbReference>
<dbReference type="PANTHER" id="PTHR11579:SF0">
    <property type="entry name" value="PROTEIN-L-ISOASPARTATE(D-ASPARTATE) O-METHYLTRANSFERASE"/>
    <property type="match status" value="1"/>
</dbReference>
<keyword evidence="4 7" id="KW-0489">Methyltransferase</keyword>
<dbReference type="InterPro" id="IPR029063">
    <property type="entry name" value="SAM-dependent_MTases_sf"/>
</dbReference>
<dbReference type="CDD" id="cd02440">
    <property type="entry name" value="AdoMet_MTases"/>
    <property type="match status" value="1"/>
</dbReference>
<dbReference type="GO" id="GO:0005737">
    <property type="term" value="C:cytoplasm"/>
    <property type="evidence" value="ECO:0007669"/>
    <property type="project" value="UniProtKB-SubCell"/>
</dbReference>
<evidence type="ECO:0000313" key="9">
    <source>
        <dbReference type="Proteomes" id="UP000077173"/>
    </source>
</evidence>
<sequence length="224" mass="24547">MRAEDLEALREHMLAVIAANAFALRDTIGKTAFDERVMMAMRKVPRHDFVPIELQPYAYANIPLPIGFEKTISQPFIVALMTDLLDIKADDSVIEIGTGLGYQAAILAQLARKVYSVEIIEEPGQQAKQRLRQQGCSNVELKIADGYHGWSEHAPFDKVIVTAAPDLLPPPLIHQLKAGGKMVIPAGLPNAQQLILAEKLANGRMTTKEILPVRFSQLEGTGSG</sequence>
<gene>
    <name evidence="7" type="primary">pcm</name>
    <name evidence="8" type="ORF">AXW67_32210</name>
</gene>
<dbReference type="Proteomes" id="UP000077173">
    <property type="component" value="Unassembled WGS sequence"/>
</dbReference>
<dbReference type="GO" id="GO:0032259">
    <property type="term" value="P:methylation"/>
    <property type="evidence" value="ECO:0007669"/>
    <property type="project" value="UniProtKB-KW"/>
</dbReference>
<comment type="caution">
    <text evidence="8">The sequence shown here is derived from an EMBL/GenBank/DDBJ whole genome shotgun (WGS) entry which is preliminary data.</text>
</comment>
<evidence type="ECO:0000256" key="7">
    <source>
        <dbReference type="HAMAP-Rule" id="MF_00090"/>
    </source>
</evidence>
<reference evidence="8 9" key="1">
    <citation type="submission" date="2016-02" db="EMBL/GenBank/DDBJ databases">
        <title>Draft genome sequence of the strain BR 10247T Bradyrhizobium neotropicale isolated from nodules of Centrolobium paraense.</title>
        <authorList>
            <person name="Simoes-Araujo J.L."/>
            <person name="Barauna A.C."/>
            <person name="Silva K."/>
            <person name="Zilli J.E."/>
        </authorList>
    </citation>
    <scope>NUCLEOTIDE SEQUENCE [LARGE SCALE GENOMIC DNA]</scope>
    <source>
        <strain evidence="8 9">BR 10247</strain>
    </source>
</reference>
<dbReference type="AlphaFoldDB" id="A0A176YI85"/>
<dbReference type="HAMAP" id="MF_00090">
    <property type="entry name" value="PIMT"/>
    <property type="match status" value="1"/>
</dbReference>
<accession>A0A176YI85</accession>
<evidence type="ECO:0000256" key="2">
    <source>
        <dbReference type="ARBA" id="ARBA00005369"/>
    </source>
</evidence>
<evidence type="ECO:0000313" key="8">
    <source>
        <dbReference type="EMBL" id="OAF06435.1"/>
    </source>
</evidence>
<dbReference type="EMBL" id="LSEF01000122">
    <property type="protein sequence ID" value="OAF06435.1"/>
    <property type="molecule type" value="Genomic_DNA"/>
</dbReference>
<dbReference type="InterPro" id="IPR000682">
    <property type="entry name" value="PCMT"/>
</dbReference>
<comment type="catalytic activity">
    <reaction evidence="7">
        <text>[protein]-L-isoaspartate + S-adenosyl-L-methionine = [protein]-L-isoaspartate alpha-methyl ester + S-adenosyl-L-homocysteine</text>
        <dbReference type="Rhea" id="RHEA:12705"/>
        <dbReference type="Rhea" id="RHEA-COMP:12143"/>
        <dbReference type="Rhea" id="RHEA-COMP:12144"/>
        <dbReference type="ChEBI" id="CHEBI:57856"/>
        <dbReference type="ChEBI" id="CHEBI:59789"/>
        <dbReference type="ChEBI" id="CHEBI:90596"/>
        <dbReference type="ChEBI" id="CHEBI:90598"/>
        <dbReference type="EC" id="2.1.1.77"/>
    </reaction>
</comment>
<dbReference type="NCBIfam" id="TIGR00080">
    <property type="entry name" value="pimt"/>
    <property type="match status" value="1"/>
</dbReference>
<proteinExistence type="inferred from homology"/>
<dbReference type="SUPFAM" id="SSF53335">
    <property type="entry name" value="S-adenosyl-L-methionine-dependent methyltransferases"/>
    <property type="match status" value="1"/>
</dbReference>